<dbReference type="CDD" id="cd03230">
    <property type="entry name" value="ABC_DR_subfamily_A"/>
    <property type="match status" value="1"/>
</dbReference>
<evidence type="ECO:0000256" key="1">
    <source>
        <dbReference type="ARBA" id="ARBA00022448"/>
    </source>
</evidence>
<dbReference type="InterPro" id="IPR051782">
    <property type="entry name" value="ABC_Transporter_VariousFunc"/>
</dbReference>
<dbReference type="RefSeq" id="WP_066934660.1">
    <property type="nucleotide sequence ID" value="NZ_BBYK01000039.1"/>
</dbReference>
<keyword evidence="3 5" id="KW-0067">ATP-binding</keyword>
<dbReference type="Gene3D" id="3.40.50.300">
    <property type="entry name" value="P-loop containing nucleotide triphosphate hydrolases"/>
    <property type="match status" value="1"/>
</dbReference>
<dbReference type="PANTHER" id="PTHR42939">
    <property type="entry name" value="ABC TRANSPORTER ATP-BINDING PROTEIN ALBC-RELATED"/>
    <property type="match status" value="1"/>
</dbReference>
<keyword evidence="2" id="KW-0547">Nucleotide-binding</keyword>
<comment type="caution">
    <text evidence="5">The sequence shown here is derived from an EMBL/GenBank/DDBJ whole genome shotgun (WGS) entry which is preliminary data.</text>
</comment>
<dbReference type="EMBL" id="JBIAXI010000012">
    <property type="protein sequence ID" value="MFF4775375.1"/>
    <property type="molecule type" value="Genomic_DNA"/>
</dbReference>
<gene>
    <name evidence="5" type="ORF">ACFY05_21200</name>
</gene>
<keyword evidence="1" id="KW-0813">Transport</keyword>
<dbReference type="InterPro" id="IPR027417">
    <property type="entry name" value="P-loop_NTPase"/>
</dbReference>
<dbReference type="PANTHER" id="PTHR42939:SF1">
    <property type="entry name" value="ABC TRANSPORTER ATP-BINDING PROTEIN ALBC-RELATED"/>
    <property type="match status" value="1"/>
</dbReference>
<dbReference type="PROSITE" id="PS50893">
    <property type="entry name" value="ABC_TRANSPORTER_2"/>
    <property type="match status" value="1"/>
</dbReference>
<organism evidence="5 6">
    <name type="scientific">Microtetraspora fusca</name>
    <dbReference type="NCBI Taxonomy" id="1997"/>
    <lineage>
        <taxon>Bacteria</taxon>
        <taxon>Bacillati</taxon>
        <taxon>Actinomycetota</taxon>
        <taxon>Actinomycetes</taxon>
        <taxon>Streptosporangiales</taxon>
        <taxon>Streptosporangiaceae</taxon>
        <taxon>Microtetraspora</taxon>
    </lineage>
</organism>
<proteinExistence type="predicted"/>
<dbReference type="GO" id="GO:0005524">
    <property type="term" value="F:ATP binding"/>
    <property type="evidence" value="ECO:0007669"/>
    <property type="project" value="UniProtKB-KW"/>
</dbReference>
<dbReference type="Proteomes" id="UP001602119">
    <property type="component" value="Unassembled WGS sequence"/>
</dbReference>
<dbReference type="InterPro" id="IPR003439">
    <property type="entry name" value="ABC_transporter-like_ATP-bd"/>
</dbReference>
<sequence>MNAVETSGLGKRYGGTWALRDCTLAIPAGHVVALAGPNGAGKSTLLHLTVGLAKQSTGAISVLGNAAGSLPALDRVAFMDQDAALYSGLSVADMLQMGRSMNRRWDQARARDRLAELDIPLTRRIGRLSGGQHAQVALTLALARRPDLLVLDEPMSALDPLARHEFKSALMTAVAQDGLSVIFSSHIVSDLERVCDYLVVLAGGRVQVAGQTEDLLAGHHVLVGPTAQADQVAATLPVVRDRRATAQTHLLIRATGQTLATPPGWRKEPVGLEELVLAYLREPDAFALPGPRTSDATKEATFS</sequence>
<protein>
    <submittedName>
        <fullName evidence="5">ABC transporter ATP-binding protein</fullName>
    </submittedName>
</protein>
<dbReference type="SMART" id="SM00382">
    <property type="entry name" value="AAA"/>
    <property type="match status" value="1"/>
</dbReference>
<evidence type="ECO:0000256" key="2">
    <source>
        <dbReference type="ARBA" id="ARBA00022741"/>
    </source>
</evidence>
<evidence type="ECO:0000313" key="5">
    <source>
        <dbReference type="EMBL" id="MFF4775375.1"/>
    </source>
</evidence>
<keyword evidence="6" id="KW-1185">Reference proteome</keyword>
<dbReference type="Pfam" id="PF00005">
    <property type="entry name" value="ABC_tran"/>
    <property type="match status" value="1"/>
</dbReference>
<name>A0ABW6V822_MICFU</name>
<accession>A0ABW6V822</accession>
<reference evidence="5 6" key="1">
    <citation type="submission" date="2024-10" db="EMBL/GenBank/DDBJ databases">
        <title>The Natural Products Discovery Center: Release of the First 8490 Sequenced Strains for Exploring Actinobacteria Biosynthetic Diversity.</title>
        <authorList>
            <person name="Kalkreuter E."/>
            <person name="Kautsar S.A."/>
            <person name="Yang D."/>
            <person name="Bader C.D."/>
            <person name="Teijaro C.N."/>
            <person name="Fluegel L."/>
            <person name="Davis C.M."/>
            <person name="Simpson J.R."/>
            <person name="Lauterbach L."/>
            <person name="Steele A.D."/>
            <person name="Gui C."/>
            <person name="Meng S."/>
            <person name="Li G."/>
            <person name="Viehrig K."/>
            <person name="Ye F."/>
            <person name="Su P."/>
            <person name="Kiefer A.F."/>
            <person name="Nichols A."/>
            <person name="Cepeda A.J."/>
            <person name="Yan W."/>
            <person name="Fan B."/>
            <person name="Jiang Y."/>
            <person name="Adhikari A."/>
            <person name="Zheng C.-J."/>
            <person name="Schuster L."/>
            <person name="Cowan T.M."/>
            <person name="Smanski M.J."/>
            <person name="Chevrette M.G."/>
            <person name="De Carvalho L.P.S."/>
            <person name="Shen B."/>
        </authorList>
    </citation>
    <scope>NUCLEOTIDE SEQUENCE [LARGE SCALE GENOMIC DNA]</scope>
    <source>
        <strain evidence="5 6">NPDC001281</strain>
    </source>
</reference>
<feature type="domain" description="ABC transporter" evidence="4">
    <location>
        <begin position="4"/>
        <end position="228"/>
    </location>
</feature>
<dbReference type="InterPro" id="IPR003593">
    <property type="entry name" value="AAA+_ATPase"/>
</dbReference>
<evidence type="ECO:0000256" key="3">
    <source>
        <dbReference type="ARBA" id="ARBA00022840"/>
    </source>
</evidence>
<evidence type="ECO:0000259" key="4">
    <source>
        <dbReference type="PROSITE" id="PS50893"/>
    </source>
</evidence>
<evidence type="ECO:0000313" key="6">
    <source>
        <dbReference type="Proteomes" id="UP001602119"/>
    </source>
</evidence>
<dbReference type="SUPFAM" id="SSF52540">
    <property type="entry name" value="P-loop containing nucleoside triphosphate hydrolases"/>
    <property type="match status" value="1"/>
</dbReference>